<keyword evidence="3" id="KW-1185">Reference proteome</keyword>
<proteinExistence type="predicted"/>
<protein>
    <submittedName>
        <fullName evidence="2">Uncharacterized protein</fullName>
    </submittedName>
</protein>
<organism evidence="2 3">
    <name type="scientific">Eumeta variegata</name>
    <name type="common">Bagworm moth</name>
    <name type="synonym">Eumeta japonica</name>
    <dbReference type="NCBI Taxonomy" id="151549"/>
    <lineage>
        <taxon>Eukaryota</taxon>
        <taxon>Metazoa</taxon>
        <taxon>Ecdysozoa</taxon>
        <taxon>Arthropoda</taxon>
        <taxon>Hexapoda</taxon>
        <taxon>Insecta</taxon>
        <taxon>Pterygota</taxon>
        <taxon>Neoptera</taxon>
        <taxon>Endopterygota</taxon>
        <taxon>Lepidoptera</taxon>
        <taxon>Glossata</taxon>
        <taxon>Ditrysia</taxon>
        <taxon>Tineoidea</taxon>
        <taxon>Psychidae</taxon>
        <taxon>Oiketicinae</taxon>
        <taxon>Eumeta</taxon>
    </lineage>
</organism>
<gene>
    <name evidence="2" type="ORF">EVAR_36033_1</name>
</gene>
<evidence type="ECO:0000313" key="3">
    <source>
        <dbReference type="Proteomes" id="UP000299102"/>
    </source>
</evidence>
<dbReference type="AlphaFoldDB" id="A0A4C1WUF0"/>
<dbReference type="Proteomes" id="UP000299102">
    <property type="component" value="Unassembled WGS sequence"/>
</dbReference>
<accession>A0A4C1WUF0</accession>
<comment type="caution">
    <text evidence="2">The sequence shown here is derived from an EMBL/GenBank/DDBJ whole genome shotgun (WGS) entry which is preliminary data.</text>
</comment>
<sequence>MRFNQHRFTASIKHPPRPTSFSTRGEKRHNKAPAHAEGPRPRRRGPGGRDRGYGERADIGDGTSSAWAPTFKNQSLKWLVLIERRTRQCCAAYNGFESGVLNPLKLCR</sequence>
<evidence type="ECO:0000256" key="1">
    <source>
        <dbReference type="SAM" id="MobiDB-lite"/>
    </source>
</evidence>
<reference evidence="2 3" key="1">
    <citation type="journal article" date="2019" name="Commun. Biol.">
        <title>The bagworm genome reveals a unique fibroin gene that provides high tensile strength.</title>
        <authorList>
            <person name="Kono N."/>
            <person name="Nakamura H."/>
            <person name="Ohtoshi R."/>
            <person name="Tomita M."/>
            <person name="Numata K."/>
            <person name="Arakawa K."/>
        </authorList>
    </citation>
    <scope>NUCLEOTIDE SEQUENCE [LARGE SCALE GENOMIC DNA]</scope>
</reference>
<name>A0A4C1WUF0_EUMVA</name>
<evidence type="ECO:0000313" key="2">
    <source>
        <dbReference type="EMBL" id="GBP53664.1"/>
    </source>
</evidence>
<feature type="region of interest" description="Disordered" evidence="1">
    <location>
        <begin position="1"/>
        <end position="68"/>
    </location>
</feature>
<feature type="compositionally biased region" description="Basic and acidic residues" evidence="1">
    <location>
        <begin position="47"/>
        <end position="59"/>
    </location>
</feature>
<dbReference type="EMBL" id="BGZK01000631">
    <property type="protein sequence ID" value="GBP53664.1"/>
    <property type="molecule type" value="Genomic_DNA"/>
</dbReference>